<comment type="function">
    <text evidence="1">Involved in DNA recombination.</text>
</comment>
<protein>
    <submittedName>
        <fullName evidence="7">DNA recombination protein RmuC</fullName>
    </submittedName>
</protein>
<keyword evidence="6" id="KW-0812">Transmembrane</keyword>
<proteinExistence type="inferred from homology"/>
<dbReference type="Proteomes" id="UP001165267">
    <property type="component" value="Unassembled WGS sequence"/>
</dbReference>
<evidence type="ECO:0000256" key="4">
    <source>
        <dbReference type="ARBA" id="ARBA00023172"/>
    </source>
</evidence>
<dbReference type="RefSeq" id="WP_257512083.1">
    <property type="nucleotide sequence ID" value="NZ_JANKHG010000017.1"/>
</dbReference>
<feature type="coiled-coil region" evidence="5">
    <location>
        <begin position="418"/>
        <end position="445"/>
    </location>
</feature>
<comment type="similarity">
    <text evidence="2">Belongs to the RmuC family.</text>
</comment>
<evidence type="ECO:0000256" key="1">
    <source>
        <dbReference type="ARBA" id="ARBA00003416"/>
    </source>
</evidence>
<comment type="caution">
    <text evidence="7">The sequence shown here is derived from an EMBL/GenBank/DDBJ whole genome shotgun (WGS) entry which is preliminary data.</text>
</comment>
<keyword evidence="6" id="KW-1133">Transmembrane helix</keyword>
<evidence type="ECO:0000256" key="2">
    <source>
        <dbReference type="ARBA" id="ARBA00009840"/>
    </source>
</evidence>
<dbReference type="PANTHER" id="PTHR30563:SF0">
    <property type="entry name" value="DNA RECOMBINATION PROTEIN RMUC"/>
    <property type="match status" value="1"/>
</dbReference>
<dbReference type="EMBL" id="JANKHG010000017">
    <property type="protein sequence ID" value="MCR2746873.1"/>
    <property type="molecule type" value="Genomic_DNA"/>
</dbReference>
<evidence type="ECO:0000256" key="3">
    <source>
        <dbReference type="ARBA" id="ARBA00023054"/>
    </source>
</evidence>
<name>A0ABT1XHW1_9BURK</name>
<keyword evidence="3 5" id="KW-0175">Coiled coil</keyword>
<dbReference type="Pfam" id="PF02646">
    <property type="entry name" value="RmuC"/>
    <property type="match status" value="1"/>
</dbReference>
<evidence type="ECO:0000313" key="7">
    <source>
        <dbReference type="EMBL" id="MCR2746873.1"/>
    </source>
</evidence>
<sequence length="480" mass="53779">MEASLAGGFESTLIWAVLVLLVLVLLGLWAVYRKMSAESSAEFAQFRQQVLANLDEVMDTQVQQRFVSEELGKQLRLLNQDIESRQSKQAELLQQTFAQARTESQQAAHGLQQVIVGQFTQGNQLQSEKLNQFSETLHRTNTLIQDQLTQIRLSVEQKLKDMQEDNASKLELMRKTVDEKLHATLETRLGESFKQVSERLEQVYKGLGEMQTLATGVGDLKRVLTNVKSRGTWGEVQLQALLEQMLTPSQFGRNIKPVPGSNNIVEFAVRLPGKEEDQPVWLPIDSKFPKEQYERLQECFDRADADGVAVASKALEMAIRAEAKTIADKYLAPPYTTDFGILFLPTEGLYAEVVKRPGLVDDLQRVHRVTVAGPITLTTLLNAFQLGFKTLALEKRSSEVWTVLSAVKTEFSKFGDILAKTRDTLEKAAKNIEGAEIRSRAMQRKLKGVDELPEKDALSVLGFKDSKPDLLDDDDATANN</sequence>
<keyword evidence="4" id="KW-0233">DNA recombination</keyword>
<gene>
    <name evidence="7" type="primary">rmuC</name>
    <name evidence="7" type="ORF">NSP04_09455</name>
</gene>
<keyword evidence="8" id="KW-1185">Reference proteome</keyword>
<reference evidence="7" key="1">
    <citation type="submission" date="2022-07" db="EMBL/GenBank/DDBJ databases">
        <authorList>
            <person name="Xamxidin M."/>
        </authorList>
    </citation>
    <scope>NUCLEOTIDE SEQUENCE</scope>
    <source>
        <strain evidence="7">YS8-69</strain>
    </source>
</reference>
<accession>A0ABT1XHW1</accession>
<evidence type="ECO:0000313" key="8">
    <source>
        <dbReference type="Proteomes" id="UP001165267"/>
    </source>
</evidence>
<dbReference type="PANTHER" id="PTHR30563">
    <property type="entry name" value="DNA RECOMBINATION PROTEIN RMUC"/>
    <property type="match status" value="1"/>
</dbReference>
<organism evidence="7 8">
    <name type="scientific">Limnobacter parvus</name>
    <dbReference type="NCBI Taxonomy" id="2939690"/>
    <lineage>
        <taxon>Bacteria</taxon>
        <taxon>Pseudomonadati</taxon>
        <taxon>Pseudomonadota</taxon>
        <taxon>Betaproteobacteria</taxon>
        <taxon>Burkholderiales</taxon>
        <taxon>Burkholderiaceae</taxon>
        <taxon>Limnobacter</taxon>
    </lineage>
</organism>
<evidence type="ECO:0000256" key="5">
    <source>
        <dbReference type="SAM" id="Coils"/>
    </source>
</evidence>
<feature type="transmembrane region" description="Helical" evidence="6">
    <location>
        <begin position="12"/>
        <end position="32"/>
    </location>
</feature>
<keyword evidence="6" id="KW-0472">Membrane</keyword>
<evidence type="ECO:0000256" key="6">
    <source>
        <dbReference type="SAM" id="Phobius"/>
    </source>
</evidence>
<dbReference type="InterPro" id="IPR003798">
    <property type="entry name" value="DNA_recombination_RmuC"/>
</dbReference>